<keyword evidence="1" id="KW-0547">Nucleotide-binding</keyword>
<dbReference type="SMART" id="SM00382">
    <property type="entry name" value="AAA"/>
    <property type="match status" value="1"/>
</dbReference>
<evidence type="ECO:0000259" key="3">
    <source>
        <dbReference type="PROSITE" id="PS50893"/>
    </source>
</evidence>
<reference evidence="4" key="1">
    <citation type="submission" date="2022-01" db="EMBL/GenBank/DDBJ databases">
        <title>Collection of gut derived symbiotic bacterial strains cultured from healthy donors.</title>
        <authorList>
            <person name="Lin H."/>
            <person name="Kohout C."/>
            <person name="Waligurski E."/>
            <person name="Pamer E.G."/>
        </authorList>
    </citation>
    <scope>NUCLEOTIDE SEQUENCE</scope>
    <source>
        <strain evidence="4">DFI.7.46</strain>
    </source>
</reference>
<dbReference type="Proteomes" id="UP001200537">
    <property type="component" value="Unassembled WGS sequence"/>
</dbReference>
<evidence type="ECO:0000313" key="4">
    <source>
        <dbReference type="EMBL" id="MCG4617941.1"/>
    </source>
</evidence>
<dbReference type="EMBL" id="JAKNHJ010000009">
    <property type="protein sequence ID" value="MCG4617941.1"/>
    <property type="molecule type" value="Genomic_DNA"/>
</dbReference>
<dbReference type="InterPro" id="IPR003593">
    <property type="entry name" value="AAA+_ATPase"/>
</dbReference>
<dbReference type="PROSITE" id="PS00211">
    <property type="entry name" value="ABC_TRANSPORTER_1"/>
    <property type="match status" value="1"/>
</dbReference>
<dbReference type="Gene3D" id="3.40.50.300">
    <property type="entry name" value="P-loop containing nucleotide triphosphate hydrolases"/>
    <property type="match status" value="1"/>
</dbReference>
<dbReference type="GO" id="GO:0016887">
    <property type="term" value="F:ATP hydrolysis activity"/>
    <property type="evidence" value="ECO:0007669"/>
    <property type="project" value="InterPro"/>
</dbReference>
<proteinExistence type="predicted"/>
<evidence type="ECO:0000256" key="1">
    <source>
        <dbReference type="ARBA" id="ARBA00022741"/>
    </source>
</evidence>
<dbReference type="GO" id="GO:0005524">
    <property type="term" value="F:ATP binding"/>
    <property type="evidence" value="ECO:0007669"/>
    <property type="project" value="UniProtKB-KW"/>
</dbReference>
<evidence type="ECO:0000256" key="2">
    <source>
        <dbReference type="ARBA" id="ARBA00022840"/>
    </source>
</evidence>
<dbReference type="PANTHER" id="PTHR24220:SF86">
    <property type="entry name" value="ABC TRANSPORTER ABCH.1"/>
    <property type="match status" value="1"/>
</dbReference>
<dbReference type="GO" id="GO:0005886">
    <property type="term" value="C:plasma membrane"/>
    <property type="evidence" value="ECO:0007669"/>
    <property type="project" value="TreeGrafter"/>
</dbReference>
<dbReference type="PROSITE" id="PS50893">
    <property type="entry name" value="ABC_TRANSPORTER_2"/>
    <property type="match status" value="1"/>
</dbReference>
<dbReference type="SUPFAM" id="SSF52540">
    <property type="entry name" value="P-loop containing nucleoside triphosphate hydrolases"/>
    <property type="match status" value="1"/>
</dbReference>
<gene>
    <name evidence="4" type="ORF">L0M99_05480</name>
</gene>
<sequence length="214" mass="23906">MKLKVEDLTIKVEKRVLLSGVNFEFHERQLVGLVGASGCGKTTLLNTLGLLLPAHSGSIFYDGSNATKWKQRQISKFWREQASFVIQDAGIDDDETVVYNVTLKKSFFGRNPDQRSALEALEKVGLSQRAHDTARVLSGGEQRRVAIARSMYRKSSIIFADEPTASLDEENRALVESLLTEEAQRGALVIVSTHDMRLAQHCTSLVNLEKYRPN</sequence>
<evidence type="ECO:0000313" key="5">
    <source>
        <dbReference type="Proteomes" id="UP001200537"/>
    </source>
</evidence>
<protein>
    <submittedName>
        <fullName evidence="4">ATP-binding cassette domain-containing protein</fullName>
    </submittedName>
</protein>
<organism evidence="4 5">
    <name type="scientific">Varibaculum cambriense</name>
    <dbReference type="NCBI Taxonomy" id="184870"/>
    <lineage>
        <taxon>Bacteria</taxon>
        <taxon>Bacillati</taxon>
        <taxon>Actinomycetota</taxon>
        <taxon>Actinomycetes</taxon>
        <taxon>Actinomycetales</taxon>
        <taxon>Actinomycetaceae</taxon>
        <taxon>Varibaculum</taxon>
    </lineage>
</organism>
<dbReference type="AlphaFoldDB" id="A0AAJ1BC55"/>
<dbReference type="Pfam" id="PF00005">
    <property type="entry name" value="ABC_tran"/>
    <property type="match status" value="1"/>
</dbReference>
<dbReference type="InterPro" id="IPR015854">
    <property type="entry name" value="ABC_transpr_LolD-like"/>
</dbReference>
<dbReference type="InterPro" id="IPR017871">
    <property type="entry name" value="ABC_transporter-like_CS"/>
</dbReference>
<keyword evidence="2 4" id="KW-0067">ATP-binding</keyword>
<dbReference type="PANTHER" id="PTHR24220">
    <property type="entry name" value="IMPORT ATP-BINDING PROTEIN"/>
    <property type="match status" value="1"/>
</dbReference>
<name>A0AAJ1BC55_9ACTO</name>
<accession>A0AAJ1BC55</accession>
<feature type="domain" description="ABC transporter" evidence="3">
    <location>
        <begin position="3"/>
        <end position="214"/>
    </location>
</feature>
<dbReference type="RefSeq" id="WP_024059175.1">
    <property type="nucleotide sequence ID" value="NZ_JAGZVZ010000001.1"/>
</dbReference>
<dbReference type="InterPro" id="IPR027417">
    <property type="entry name" value="P-loop_NTPase"/>
</dbReference>
<dbReference type="InterPro" id="IPR003439">
    <property type="entry name" value="ABC_transporter-like_ATP-bd"/>
</dbReference>
<comment type="caution">
    <text evidence="4">The sequence shown here is derived from an EMBL/GenBank/DDBJ whole genome shotgun (WGS) entry which is preliminary data.</text>
</comment>
<dbReference type="GO" id="GO:0022857">
    <property type="term" value="F:transmembrane transporter activity"/>
    <property type="evidence" value="ECO:0007669"/>
    <property type="project" value="TreeGrafter"/>
</dbReference>